<dbReference type="EMBL" id="JACXYZ010000002">
    <property type="protein sequence ID" value="MBD3926327.1"/>
    <property type="molecule type" value="Genomic_DNA"/>
</dbReference>
<dbReference type="RefSeq" id="WP_191196151.1">
    <property type="nucleotide sequence ID" value="NZ_JACXYZ010000002.1"/>
</dbReference>
<reference evidence="3 4" key="1">
    <citation type="submission" date="2020-09" db="EMBL/GenBank/DDBJ databases">
        <title>novel species in genus Nocardioides.</title>
        <authorList>
            <person name="Zhang G."/>
        </authorList>
    </citation>
    <scope>NUCLEOTIDE SEQUENCE [LARGE SCALE GENOMIC DNA]</scope>
    <source>
        <strain evidence="3 4">KCTC 39551</strain>
    </source>
</reference>
<dbReference type="SUPFAM" id="SSF52129">
    <property type="entry name" value="Caspase-like"/>
    <property type="match status" value="1"/>
</dbReference>
<dbReference type="PANTHER" id="PTHR22576:SF37">
    <property type="entry name" value="MUCOSA-ASSOCIATED LYMPHOID TISSUE LYMPHOMA TRANSLOCATION PROTEIN 1"/>
    <property type="match status" value="1"/>
</dbReference>
<proteinExistence type="predicted"/>
<gene>
    <name evidence="3" type="ORF">IEZ26_17005</name>
</gene>
<feature type="compositionally biased region" description="Polar residues" evidence="1">
    <location>
        <begin position="259"/>
        <end position="271"/>
    </location>
</feature>
<dbReference type="InterPro" id="IPR029030">
    <property type="entry name" value="Caspase-like_dom_sf"/>
</dbReference>
<dbReference type="Gene3D" id="3.40.50.1460">
    <property type="match status" value="1"/>
</dbReference>
<dbReference type="Pfam" id="PF00656">
    <property type="entry name" value="Peptidase_C14"/>
    <property type="match status" value="1"/>
</dbReference>
<dbReference type="InterPro" id="IPR011600">
    <property type="entry name" value="Pept_C14_caspase"/>
</dbReference>
<accession>A0ABR8NDX0</accession>
<dbReference type="PANTHER" id="PTHR22576">
    <property type="entry name" value="MUCOSA ASSOCIATED LYMPHOID TISSUE LYMPHOMA TRANSLOCATION PROTEIN 1/PARACASPASE"/>
    <property type="match status" value="1"/>
</dbReference>
<dbReference type="InterPro" id="IPR052039">
    <property type="entry name" value="Caspase-related_regulators"/>
</dbReference>
<feature type="region of interest" description="Disordered" evidence="1">
    <location>
        <begin position="257"/>
        <end position="290"/>
    </location>
</feature>
<name>A0ABR8NDX0_9ACTN</name>
<evidence type="ECO:0000259" key="2">
    <source>
        <dbReference type="Pfam" id="PF00656"/>
    </source>
</evidence>
<dbReference type="NCBIfam" id="NF047832">
    <property type="entry name" value="caspase_w_EACC1"/>
    <property type="match status" value="1"/>
</dbReference>
<feature type="domain" description="Peptidase C14 caspase" evidence="2">
    <location>
        <begin position="11"/>
        <end position="239"/>
    </location>
</feature>
<organism evidence="3 4">
    <name type="scientific">Nocardioides cavernae</name>
    <dbReference type="NCBI Taxonomy" id="1921566"/>
    <lineage>
        <taxon>Bacteria</taxon>
        <taxon>Bacillati</taxon>
        <taxon>Actinomycetota</taxon>
        <taxon>Actinomycetes</taxon>
        <taxon>Propionibacteriales</taxon>
        <taxon>Nocardioidaceae</taxon>
        <taxon>Nocardioides</taxon>
    </lineage>
</organism>
<evidence type="ECO:0000313" key="4">
    <source>
        <dbReference type="Proteomes" id="UP000618818"/>
    </source>
</evidence>
<evidence type="ECO:0000313" key="3">
    <source>
        <dbReference type="EMBL" id="MBD3926327.1"/>
    </source>
</evidence>
<evidence type="ECO:0000256" key="1">
    <source>
        <dbReference type="SAM" id="MobiDB-lite"/>
    </source>
</evidence>
<keyword evidence="4" id="KW-1185">Reference proteome</keyword>
<comment type="caution">
    <text evidence="3">The sequence shown here is derived from an EMBL/GenBank/DDBJ whole genome shotgun (WGS) entry which is preliminary data.</text>
</comment>
<sequence length="493" mass="52781">MAVSTESLGDRRFALLLAVSQYADPALSRLRSPAVDAVALRDLLADPEIGAFAVTSVFDEKAQAMRLAVEEFLADRHPDDLVLVYLSCHGLVDARRRLYFAARDTLKNRLASSGVEAHWLLEQLEDCRARRQVVVLDCCFSGAFAQGAKGDTDLDLGERLMGEGRGRVVLTASRGTEYSFEGDPTEGRPPPGSVFTTALVSGITSGEADADDDGQISVDEAYAYAFEKVREAGAQQTPQRWLYGAEGSIVLARTPVDIGSTTRTESPSRLTSPEPRIEPAPAPAGSEPRPLPHRWRPWLLGAAAALVALAGALGAAQLFGRDDGGSPEGGGVSGPHQFTVEAPWRLVVRGDDVGDGCTVTVTDEGGQTQTVEGVYSTEYFHMHTSGTVEWEADHPACQVLQQPTANEQQLPLVWRISQGDTPAFSPGDAVTVEVLSFNGNDDCDLELHAVADGRAISFGTVRNKAEPEVLDTYGDSPVYIADPACSIRLTDGR</sequence>
<protein>
    <submittedName>
        <fullName evidence="3">Caspase family protein</fullName>
    </submittedName>
</protein>
<dbReference type="Proteomes" id="UP000618818">
    <property type="component" value="Unassembled WGS sequence"/>
</dbReference>